<dbReference type="EMBL" id="MFNF01000065">
    <property type="protein sequence ID" value="OGG98934.1"/>
    <property type="molecule type" value="Genomic_DNA"/>
</dbReference>
<dbReference type="InterPro" id="IPR058840">
    <property type="entry name" value="AAA_SelU"/>
</dbReference>
<evidence type="ECO:0000313" key="3">
    <source>
        <dbReference type="EMBL" id="OGG98934.1"/>
    </source>
</evidence>
<dbReference type="InterPro" id="IPR036873">
    <property type="entry name" value="Rhodanese-like_dom_sf"/>
</dbReference>
<dbReference type="Gene3D" id="3.40.250.10">
    <property type="entry name" value="Rhodanese-like domain"/>
    <property type="match status" value="1"/>
</dbReference>
<dbReference type="GO" id="GO:0043828">
    <property type="term" value="F:tRNA 2-selenouridine synthase activity"/>
    <property type="evidence" value="ECO:0007669"/>
    <property type="project" value="InterPro"/>
</dbReference>
<dbReference type="NCBIfam" id="TIGR03167">
    <property type="entry name" value="tRNA_sel_U_synt"/>
    <property type="match status" value="1"/>
</dbReference>
<protein>
    <submittedName>
        <fullName evidence="3">tRNA 2-selenouridine(34) synthase MnmH</fullName>
    </submittedName>
</protein>
<dbReference type="PROSITE" id="PS50206">
    <property type="entry name" value="RHODANESE_3"/>
    <property type="match status" value="1"/>
</dbReference>
<dbReference type="GO" id="GO:0002098">
    <property type="term" value="P:tRNA wobble uridine modification"/>
    <property type="evidence" value="ECO:0007669"/>
    <property type="project" value="InterPro"/>
</dbReference>
<feature type="domain" description="Rhodanese" evidence="2">
    <location>
        <begin position="20"/>
        <end position="141"/>
    </location>
</feature>
<evidence type="ECO:0000256" key="1">
    <source>
        <dbReference type="ARBA" id="ARBA00023266"/>
    </source>
</evidence>
<reference evidence="3 4" key="1">
    <citation type="journal article" date="2016" name="Nat. Commun.">
        <title>Thousands of microbial genomes shed light on interconnected biogeochemical processes in an aquifer system.</title>
        <authorList>
            <person name="Anantharaman K."/>
            <person name="Brown C.T."/>
            <person name="Hug L.A."/>
            <person name="Sharon I."/>
            <person name="Castelle C.J."/>
            <person name="Probst A.J."/>
            <person name="Thomas B.C."/>
            <person name="Singh A."/>
            <person name="Wilkins M.J."/>
            <person name="Karaoz U."/>
            <person name="Brodie E.L."/>
            <person name="Williams K.H."/>
            <person name="Hubbard S.S."/>
            <person name="Banfield J.F."/>
        </authorList>
    </citation>
    <scope>NUCLEOTIDE SEQUENCE [LARGE SCALE GENOMIC DNA]</scope>
</reference>
<evidence type="ECO:0000259" key="2">
    <source>
        <dbReference type="PROSITE" id="PS50206"/>
    </source>
</evidence>
<accession>A0A1F6GLD2</accession>
<gene>
    <name evidence="3" type="ORF">A2557_13030</name>
</gene>
<name>A0A1F6GLD2_9PROT</name>
<organism evidence="3 4">
    <name type="scientific">Candidatus Lambdaproteobacteria bacterium RIFOXYD2_FULL_56_26</name>
    <dbReference type="NCBI Taxonomy" id="1817773"/>
    <lineage>
        <taxon>Bacteria</taxon>
        <taxon>Pseudomonadati</taxon>
        <taxon>Pseudomonadota</taxon>
        <taxon>Candidatus Lambdaproteobacteria</taxon>
    </lineage>
</organism>
<keyword evidence="1" id="KW-0711">Selenium</keyword>
<evidence type="ECO:0000313" key="4">
    <source>
        <dbReference type="Proteomes" id="UP000177583"/>
    </source>
</evidence>
<dbReference type="PANTHER" id="PTHR30401:SF0">
    <property type="entry name" value="TRNA 2-SELENOURIDINE SYNTHASE"/>
    <property type="match status" value="1"/>
</dbReference>
<dbReference type="Pfam" id="PF00581">
    <property type="entry name" value="Rhodanese"/>
    <property type="match status" value="1"/>
</dbReference>
<proteinExistence type="predicted"/>
<dbReference type="AlphaFoldDB" id="A0A1F6GLD2"/>
<sequence>MRKDLHQNQNPQISVAEALEEVRPLIIDVRSPKEYEEGRIPGSVNLPLLDDLERHLIGILYKQTGPEEAIRKGYEVFEPKQTLWERQLAQLPQDRPWAVLCARGGMRSQVATNFIRQKGYPARQVQGGYKSYRNYCLEQFSVLGYPNLTVIQGQTGVGKTEVIRGLSNSLDLEGMANHRGSMFGAVGLTPRSQKNFEGLLLERLQAVDWSRPVFVEGESRKIGPVSIPAPLFSAMAQAPTILLTAPLVERAARITKEYVLGFPDRLGEVRTLVGKLFPDLGHKRVEELLEWFDRQQFQQCFEAVLAQYYDVKYNHSLSRMTFVAELENRETEATLQTLEAWRLP</sequence>
<dbReference type="Pfam" id="PF26341">
    <property type="entry name" value="AAA_SelU"/>
    <property type="match status" value="1"/>
</dbReference>
<comment type="caution">
    <text evidence="3">The sequence shown here is derived from an EMBL/GenBank/DDBJ whole genome shotgun (WGS) entry which is preliminary data.</text>
</comment>
<dbReference type="InterPro" id="IPR017582">
    <property type="entry name" value="SelU"/>
</dbReference>
<dbReference type="SUPFAM" id="SSF52821">
    <property type="entry name" value="Rhodanese/Cell cycle control phosphatase"/>
    <property type="match status" value="1"/>
</dbReference>
<dbReference type="Proteomes" id="UP000177583">
    <property type="component" value="Unassembled WGS sequence"/>
</dbReference>
<dbReference type="SMART" id="SM00450">
    <property type="entry name" value="RHOD"/>
    <property type="match status" value="1"/>
</dbReference>
<dbReference type="NCBIfam" id="NF008750">
    <property type="entry name" value="PRK11784.1-2"/>
    <property type="match status" value="1"/>
</dbReference>
<dbReference type="InterPro" id="IPR001763">
    <property type="entry name" value="Rhodanese-like_dom"/>
</dbReference>
<dbReference type="PANTHER" id="PTHR30401">
    <property type="entry name" value="TRNA 2-SELENOURIDINE SYNTHASE"/>
    <property type="match status" value="1"/>
</dbReference>